<dbReference type="SUPFAM" id="SSF52113">
    <property type="entry name" value="BRCT domain"/>
    <property type="match status" value="1"/>
</dbReference>
<dbReference type="AlphaFoldDB" id="A0A068RUX1"/>
<dbReference type="GO" id="GO:0000981">
    <property type="term" value="F:DNA-binding transcription factor activity, RNA polymerase II-specific"/>
    <property type="evidence" value="ECO:0007669"/>
    <property type="project" value="TreeGrafter"/>
</dbReference>
<dbReference type="PANTHER" id="PTHR24388:SF53">
    <property type="entry name" value="CHORION TRANSCRIPTION FACTOR CF2-RELATED"/>
    <property type="match status" value="1"/>
</dbReference>
<dbReference type="PROSITE" id="PS00028">
    <property type="entry name" value="ZINC_FINGER_C2H2_1"/>
    <property type="match status" value="3"/>
</dbReference>
<evidence type="ECO:0000256" key="2">
    <source>
        <dbReference type="ARBA" id="ARBA00022737"/>
    </source>
</evidence>
<gene>
    <name evidence="10" type="ORF">LCOR_04202.1</name>
</gene>
<evidence type="ECO:0000313" key="10">
    <source>
        <dbReference type="EMBL" id="CDH52761.1"/>
    </source>
</evidence>
<evidence type="ECO:0000256" key="3">
    <source>
        <dbReference type="ARBA" id="ARBA00022771"/>
    </source>
</evidence>
<evidence type="ECO:0000256" key="6">
    <source>
        <dbReference type="PROSITE-ProRule" id="PRU00042"/>
    </source>
</evidence>
<evidence type="ECO:0000259" key="8">
    <source>
        <dbReference type="PROSITE" id="PS50157"/>
    </source>
</evidence>
<reference evidence="10" key="1">
    <citation type="submission" date="2013-08" db="EMBL/GenBank/DDBJ databases">
        <title>Gene expansion shapes genome architecture in the human pathogen Lichtheimia corymbifera: an evolutionary genomics analysis in the ancient terrestrial Mucorales (Mucoromycotina).</title>
        <authorList>
            <person name="Schwartze V.U."/>
            <person name="Winter S."/>
            <person name="Shelest E."/>
            <person name="Marcet-Houben M."/>
            <person name="Horn F."/>
            <person name="Wehner S."/>
            <person name="Hoffmann K."/>
            <person name="Riege K."/>
            <person name="Sammeth M."/>
            <person name="Nowrousian M."/>
            <person name="Valiante V."/>
            <person name="Linde J."/>
            <person name="Jacobsen I.D."/>
            <person name="Marz M."/>
            <person name="Brakhage A.A."/>
            <person name="Gabaldon T."/>
            <person name="Bocker S."/>
            <person name="Voigt K."/>
        </authorList>
    </citation>
    <scope>NUCLEOTIDE SEQUENCE [LARGE SCALE GENOMIC DNA]</scope>
    <source>
        <strain evidence="10">FSU 9682</strain>
    </source>
</reference>
<name>A0A068RUX1_9FUNG</name>
<keyword evidence="1" id="KW-0479">Metal-binding</keyword>
<dbReference type="PROSITE" id="PS50172">
    <property type="entry name" value="BRCT"/>
    <property type="match status" value="1"/>
</dbReference>
<dbReference type="STRING" id="1263082.A0A068RUX1"/>
<evidence type="ECO:0008006" key="12">
    <source>
        <dbReference type="Google" id="ProtNLM"/>
    </source>
</evidence>
<dbReference type="PANTHER" id="PTHR24388">
    <property type="entry name" value="ZINC FINGER PROTEIN"/>
    <property type="match status" value="1"/>
</dbReference>
<dbReference type="InterPro" id="IPR050527">
    <property type="entry name" value="Snail/Krueppel_Znf"/>
</dbReference>
<dbReference type="OrthoDB" id="4748970at2759"/>
<protein>
    <recommendedName>
        <fullName evidence="12">C2H2-type domain-containing protein</fullName>
    </recommendedName>
</protein>
<dbReference type="VEuPathDB" id="FungiDB:LCOR_04202.1"/>
<dbReference type="Gene3D" id="3.30.160.60">
    <property type="entry name" value="Classic Zinc Finger"/>
    <property type="match status" value="1"/>
</dbReference>
<evidence type="ECO:0000256" key="1">
    <source>
        <dbReference type="ARBA" id="ARBA00022723"/>
    </source>
</evidence>
<keyword evidence="5" id="KW-0539">Nucleus</keyword>
<keyword evidence="2" id="KW-0677">Repeat</keyword>
<keyword evidence="3 6" id="KW-0863">Zinc-finger</keyword>
<dbReference type="PROSITE" id="PS50157">
    <property type="entry name" value="ZINC_FINGER_C2H2_2"/>
    <property type="match status" value="2"/>
</dbReference>
<dbReference type="InterPro" id="IPR036420">
    <property type="entry name" value="BRCT_dom_sf"/>
</dbReference>
<dbReference type="InterPro" id="IPR036236">
    <property type="entry name" value="Znf_C2H2_sf"/>
</dbReference>
<dbReference type="Gene3D" id="3.40.50.10190">
    <property type="entry name" value="BRCT domain"/>
    <property type="match status" value="1"/>
</dbReference>
<comment type="caution">
    <text evidence="10">The sequence shown here is derived from an EMBL/GenBank/DDBJ whole genome shotgun (WGS) entry which is preliminary data.</text>
</comment>
<feature type="compositionally biased region" description="Basic and acidic residues" evidence="7">
    <location>
        <begin position="589"/>
        <end position="601"/>
    </location>
</feature>
<feature type="domain" description="BRCT" evidence="9">
    <location>
        <begin position="736"/>
        <end position="790"/>
    </location>
</feature>
<keyword evidence="4" id="KW-0862">Zinc</keyword>
<feature type="domain" description="C2H2-type" evidence="8">
    <location>
        <begin position="492"/>
        <end position="520"/>
    </location>
</feature>
<dbReference type="Proteomes" id="UP000027586">
    <property type="component" value="Unassembled WGS sequence"/>
</dbReference>
<evidence type="ECO:0000256" key="4">
    <source>
        <dbReference type="ARBA" id="ARBA00022833"/>
    </source>
</evidence>
<sequence length="896" mass="100665">MLSSSVQYEITRIITYVAPNLREEDDDLLYDNEMIQEEEGEDVDEDMISEHVDLDNSGEDMACDDNSIKSSEDEDMVSEYVYNSDENMISDDEYIIEPSNDQSVDMKPPRISQVAVNAAKNRLKSAMRAKLSISSTPLFTQQTDQQMIHTTVQRASDDSLTLIGILKDRQSVHRSCFLGFFCGDGYNYKEKQVIVQPSTEFHWLSRFIKALKCTNMDLNFHTYPSGNHAKDIGDLGVVTAMFSSRELGERLELAGCLSSRASNAYLLGKIFPANLPYRDLHLILFILSFYAANGCQLYGPEQLLLGGVNLAARDKTILTWMQTELATLNVKSNITGQEADPVYNLTIGKKELVRHKGLFLNAMDNTRMARIPLHHKLVDLETMLTTGITPYGDTPAATDMSFYDYLGVDGLKDPLTRVIGQDTCVLRLTALNQFLLGLGMSPVKNTRECHPIDIAAYLRSMDPTKNDLAKKYLDMCMKRIGDNIVNGKEGFHPCDLCAKPYQTHDILIAHNVEEHEGEEECKCNQCGMVLSTKTTLGLHKFILHSEEQTCESCNETFENHHAYYAHKAVMHQYEWEDCDATFYSQQQESIHDQRMDEDGKQPHHSPHSGCEASFGKPSDIQRHTLCNRKNPDLSDVLVEEEASSKDLQVLVDQLVTGGSRNGKRTAAAAELSSPTNAVKKKIGAMDQILTQSHAGPDNIPRIAFSNVPMHVQLVFIEMIKNSPLHATVILDKSNIEEATHIITYVEDPSTMRTPSFLYAINDSKMHIVSGKWIADSIMNCKWMDEEPYKTAMPRKNVLQGIQLTFIGNPYPLRHAIERASKVSGAYILAQSPPSQGGIDTSKIIQDLTSNNIDPNITVCIVTDEEEAFVQESKNVQVRTVKWLIEVLAHQREINRI</sequence>
<dbReference type="InterPro" id="IPR001357">
    <property type="entry name" value="BRCT_dom"/>
</dbReference>
<evidence type="ECO:0000256" key="7">
    <source>
        <dbReference type="SAM" id="MobiDB-lite"/>
    </source>
</evidence>
<dbReference type="EMBL" id="CBTN010000014">
    <property type="protein sequence ID" value="CDH52761.1"/>
    <property type="molecule type" value="Genomic_DNA"/>
</dbReference>
<accession>A0A068RUX1</accession>
<dbReference type="InterPro" id="IPR013087">
    <property type="entry name" value="Znf_C2H2_type"/>
</dbReference>
<keyword evidence="11" id="KW-1185">Reference proteome</keyword>
<dbReference type="SUPFAM" id="SSF57667">
    <property type="entry name" value="beta-beta-alpha zinc fingers"/>
    <property type="match status" value="1"/>
</dbReference>
<organism evidence="10 11">
    <name type="scientific">Lichtheimia corymbifera JMRC:FSU:9682</name>
    <dbReference type="NCBI Taxonomy" id="1263082"/>
    <lineage>
        <taxon>Eukaryota</taxon>
        <taxon>Fungi</taxon>
        <taxon>Fungi incertae sedis</taxon>
        <taxon>Mucoromycota</taxon>
        <taxon>Mucoromycotina</taxon>
        <taxon>Mucoromycetes</taxon>
        <taxon>Mucorales</taxon>
        <taxon>Lichtheimiaceae</taxon>
        <taxon>Lichtheimia</taxon>
    </lineage>
</organism>
<feature type="region of interest" description="Disordered" evidence="7">
    <location>
        <begin position="586"/>
        <end position="614"/>
    </location>
</feature>
<dbReference type="SMART" id="SM00355">
    <property type="entry name" value="ZnF_C2H2"/>
    <property type="match status" value="3"/>
</dbReference>
<proteinExistence type="predicted"/>
<evidence type="ECO:0000313" key="11">
    <source>
        <dbReference type="Proteomes" id="UP000027586"/>
    </source>
</evidence>
<evidence type="ECO:0000256" key="5">
    <source>
        <dbReference type="ARBA" id="ARBA00023242"/>
    </source>
</evidence>
<evidence type="ECO:0000259" key="9">
    <source>
        <dbReference type="PROSITE" id="PS50172"/>
    </source>
</evidence>
<dbReference type="GO" id="GO:0008270">
    <property type="term" value="F:zinc ion binding"/>
    <property type="evidence" value="ECO:0007669"/>
    <property type="project" value="UniProtKB-KW"/>
</dbReference>
<dbReference type="GO" id="GO:0000978">
    <property type="term" value="F:RNA polymerase II cis-regulatory region sequence-specific DNA binding"/>
    <property type="evidence" value="ECO:0007669"/>
    <property type="project" value="TreeGrafter"/>
</dbReference>
<feature type="domain" description="C2H2-type" evidence="8">
    <location>
        <begin position="521"/>
        <end position="549"/>
    </location>
</feature>